<accession>A0ABT2NCI0</accession>
<organism evidence="1 2">
    <name type="scientific">Laspinema olomoucense D3b</name>
    <dbReference type="NCBI Taxonomy" id="2953688"/>
    <lineage>
        <taxon>Bacteria</taxon>
        <taxon>Bacillati</taxon>
        <taxon>Cyanobacteriota</taxon>
        <taxon>Cyanophyceae</taxon>
        <taxon>Oscillatoriophycideae</taxon>
        <taxon>Oscillatoriales</taxon>
        <taxon>Laspinemataceae</taxon>
        <taxon>Laspinema</taxon>
        <taxon>Laspinema olomoucense</taxon>
    </lineage>
</organism>
<keyword evidence="2" id="KW-1185">Reference proteome</keyword>
<dbReference type="EMBL" id="JAMXFA010000037">
    <property type="protein sequence ID" value="MCT7980403.1"/>
    <property type="molecule type" value="Genomic_DNA"/>
</dbReference>
<reference evidence="1 2" key="1">
    <citation type="journal article" date="2022" name="Front. Microbiol.">
        <title>High genomic differentiation and limited gene flow indicate recent cryptic speciation within the genus Laspinema (cyanobacteria).</title>
        <authorList>
            <person name="Stanojkovic A."/>
            <person name="Skoupy S."/>
            <person name="Skaloud P."/>
            <person name="Dvorak P."/>
        </authorList>
    </citation>
    <scope>NUCLEOTIDE SEQUENCE [LARGE SCALE GENOMIC DNA]</scope>
    <source>
        <strain evidence="1 2">D3b</strain>
    </source>
</reference>
<proteinExistence type="predicted"/>
<gene>
    <name evidence="1" type="ORF">NG792_22020</name>
</gene>
<dbReference type="RefSeq" id="WP_261236824.1">
    <property type="nucleotide sequence ID" value="NZ_JAMXFA010000037.1"/>
</dbReference>
<evidence type="ECO:0000313" key="1">
    <source>
        <dbReference type="EMBL" id="MCT7980403.1"/>
    </source>
</evidence>
<evidence type="ECO:0000313" key="2">
    <source>
        <dbReference type="Proteomes" id="UP001525961"/>
    </source>
</evidence>
<comment type="caution">
    <text evidence="1">The sequence shown here is derived from an EMBL/GenBank/DDBJ whole genome shotgun (WGS) entry which is preliminary data.</text>
</comment>
<dbReference type="Proteomes" id="UP001525961">
    <property type="component" value="Unassembled WGS sequence"/>
</dbReference>
<name>A0ABT2NCI0_9CYAN</name>
<protein>
    <submittedName>
        <fullName evidence="1">Uncharacterized protein</fullName>
    </submittedName>
</protein>
<sequence length="108" mass="12341">MNLNPLKNYPEWQERIRQARQSPPLPLDYSAQVVEIFDQHGLFAGSIFGVPYQQSRMPHQIADFVAWVVDGELVVFISNGQILVNRVRGQQMLTSFADKNLQSVRPVC</sequence>